<feature type="region of interest" description="Disordered" evidence="1">
    <location>
        <begin position="363"/>
        <end position="388"/>
    </location>
</feature>
<dbReference type="KEGG" id="ccro:CMC5_055530"/>
<accession>A0A0K1EKF9</accession>
<reference evidence="2 3" key="1">
    <citation type="submission" date="2015-07" db="EMBL/GenBank/DDBJ databases">
        <title>Genome analysis of myxobacterium Chondromyces crocatus Cm c5 reveals a high potential for natural compound synthesis and the genetic basis for the loss of fruiting body formation.</title>
        <authorList>
            <person name="Zaburannyi N."/>
            <person name="Bunk B."/>
            <person name="Maier J."/>
            <person name="Overmann J."/>
            <person name="Mueller R."/>
        </authorList>
    </citation>
    <scope>NUCLEOTIDE SEQUENCE [LARGE SCALE GENOMIC DNA]</scope>
    <source>
        <strain evidence="2 3">Cm c5</strain>
    </source>
</reference>
<proteinExistence type="predicted"/>
<dbReference type="Proteomes" id="UP000067626">
    <property type="component" value="Chromosome"/>
</dbReference>
<name>A0A0K1EKF9_CHOCO</name>
<organism evidence="2 3">
    <name type="scientific">Chondromyces crocatus</name>
    <dbReference type="NCBI Taxonomy" id="52"/>
    <lineage>
        <taxon>Bacteria</taxon>
        <taxon>Pseudomonadati</taxon>
        <taxon>Myxococcota</taxon>
        <taxon>Polyangia</taxon>
        <taxon>Polyangiales</taxon>
        <taxon>Polyangiaceae</taxon>
        <taxon>Chondromyces</taxon>
    </lineage>
</organism>
<dbReference type="RefSeq" id="WP_050433158.1">
    <property type="nucleotide sequence ID" value="NZ_CP012159.1"/>
</dbReference>
<evidence type="ECO:0000313" key="2">
    <source>
        <dbReference type="EMBL" id="AKT41354.1"/>
    </source>
</evidence>
<dbReference type="EMBL" id="CP012159">
    <property type="protein sequence ID" value="AKT41354.1"/>
    <property type="molecule type" value="Genomic_DNA"/>
</dbReference>
<sequence>MSETFHFRTLAVEGCDVVLEVRPTTAGNLCAIPLTRSFFTILLAERGGPPTIDQSLDVSWLQANLDEFVTGVVLERRGGAIYESDLRTTGTRYQIPIQHLQPTVTLRATMRTEALAARFSPGSSDGTTAFDMWPEDPKQASQLLERHDPTEPFGPFPDAATRAIPAILAHLPRWKSHLTSLLCRTTADAQISLSFSDAGVPYRPGFKARIQLSVPSLSTLDGRRRDEHVSTTLLNGTLRPPFADHWFRQYVGADDAAPELMTFIDEREIESPEATYARLARTLEAPAVDALLTREGVFGLMEDVVASRPPKQRPPNHARLGNGVAHPLGVGWAWEAEPQKLLWQRVAVHAVLGAREDARAALEQARASTKRPPPKELKRLIASLDTPA</sequence>
<protein>
    <submittedName>
        <fullName evidence="2">Uncharacterized protein</fullName>
    </submittedName>
</protein>
<evidence type="ECO:0000256" key="1">
    <source>
        <dbReference type="SAM" id="MobiDB-lite"/>
    </source>
</evidence>
<dbReference type="STRING" id="52.CMC5_055530"/>
<gene>
    <name evidence="2" type="ORF">CMC5_055530</name>
</gene>
<dbReference type="AlphaFoldDB" id="A0A0K1EKF9"/>
<evidence type="ECO:0000313" key="3">
    <source>
        <dbReference type="Proteomes" id="UP000067626"/>
    </source>
</evidence>
<keyword evidence="3" id="KW-1185">Reference proteome</keyword>